<dbReference type="InterPro" id="IPR001878">
    <property type="entry name" value="Znf_CCHC"/>
</dbReference>
<evidence type="ECO:0000256" key="13">
    <source>
        <dbReference type="RuleBase" id="RU367126"/>
    </source>
</evidence>
<keyword evidence="5 13" id="KW-0479">Metal-binding</keyword>
<evidence type="ECO:0000256" key="1">
    <source>
        <dbReference type="ARBA" id="ARBA00004123"/>
    </source>
</evidence>
<keyword evidence="8 12" id="KW-0694">RNA-binding</keyword>
<comment type="similarity">
    <text evidence="2 13">Belongs to the BBP/SF1 family.</text>
</comment>
<dbReference type="GO" id="GO:0005681">
    <property type="term" value="C:spliceosomal complex"/>
    <property type="evidence" value="ECO:0007669"/>
    <property type="project" value="UniProtKB-KW"/>
</dbReference>
<feature type="domain" description="CCHC-type" evidence="15">
    <location>
        <begin position="217"/>
        <end position="232"/>
    </location>
</feature>
<dbReference type="STRING" id="1230097.A0A423X7L9"/>
<keyword evidence="4 13" id="KW-0507">mRNA processing</keyword>
<dbReference type="Gene3D" id="3.30.1370.10">
    <property type="entry name" value="K Homology domain, type 1"/>
    <property type="match status" value="1"/>
</dbReference>
<comment type="subcellular location">
    <subcellularLocation>
        <location evidence="1 13">Nucleus</location>
    </subcellularLocation>
</comment>
<dbReference type="GO" id="GO:0048024">
    <property type="term" value="P:regulation of mRNA splicing, via spliceosome"/>
    <property type="evidence" value="ECO:0007669"/>
    <property type="project" value="TreeGrafter"/>
</dbReference>
<gene>
    <name evidence="16" type="ORF">VPNG_04951</name>
</gene>
<feature type="compositionally biased region" description="Polar residues" evidence="14">
    <location>
        <begin position="26"/>
        <end position="36"/>
    </location>
</feature>
<dbReference type="PROSITE" id="PS50158">
    <property type="entry name" value="ZF_CCHC"/>
    <property type="match status" value="2"/>
</dbReference>
<dbReference type="SUPFAM" id="SSF54791">
    <property type="entry name" value="Eukaryotic type KH-domain (KH-domain type I)"/>
    <property type="match status" value="1"/>
</dbReference>
<evidence type="ECO:0000256" key="6">
    <source>
        <dbReference type="ARBA" id="ARBA00022771"/>
    </source>
</evidence>
<dbReference type="EMBL" id="LKEB01000025">
    <property type="protein sequence ID" value="ROW11790.1"/>
    <property type="molecule type" value="Genomic_DNA"/>
</dbReference>
<dbReference type="InterPro" id="IPR004087">
    <property type="entry name" value="KH_dom"/>
</dbReference>
<dbReference type="AlphaFoldDB" id="A0A423X7L9"/>
<protein>
    <recommendedName>
        <fullName evidence="3 13">Branchpoint-bridging protein</fullName>
    </recommendedName>
</protein>
<keyword evidence="7 13" id="KW-0862">Zinc</keyword>
<dbReference type="GO" id="GO:0008270">
    <property type="term" value="F:zinc ion binding"/>
    <property type="evidence" value="ECO:0007669"/>
    <property type="project" value="UniProtKB-UniRule"/>
</dbReference>
<dbReference type="Pfam" id="PF16275">
    <property type="entry name" value="SF1-HH"/>
    <property type="match status" value="1"/>
</dbReference>
<evidence type="ECO:0000313" key="16">
    <source>
        <dbReference type="EMBL" id="ROW11790.1"/>
    </source>
</evidence>
<dbReference type="InParanoid" id="A0A423X7L9"/>
<comment type="function">
    <text evidence="13">Necessary for the splicing of pre-mRNA. Has a role in the recognition of the branch site (5'-UACUAAC-3'), the pyrimidine tract and the 3'-splice site at the 3'-end of introns.</text>
</comment>
<dbReference type="Pfam" id="PF22675">
    <property type="entry name" value="KH-I_KHDC4-BBP"/>
    <property type="match status" value="1"/>
</dbReference>
<evidence type="ECO:0000259" key="15">
    <source>
        <dbReference type="PROSITE" id="PS50158"/>
    </source>
</evidence>
<sequence length="298" mass="34285">MTTEQLEAYVLHFRIEEISQKLRINDTGSTNFQARSPSPPPEYDTTGRRINTRERRHRQRLEEERQRLIDTALKTFDDYKAPHDFKLSQRKRIREKVFIPVKDFPTLNFIGQILGPRGQSLRQMNAESGANIVIRGKGSVKEGSSRSLRSTDDMQEPLHCLITGDSQREVEKAKELINRVIETVITMPEDQNDRKRDQLRQLAQMNGTFRDDEQQVCQNCGHKGHRQYTCPEPKKFSANVTCHNCHNGGHLARDCPDRRGPGTGSVPPWRKGRMAAQVNSDVTETDRGFEQFMLELGK</sequence>
<dbReference type="PANTHER" id="PTHR11208">
    <property type="entry name" value="RNA-BINDING PROTEIN RELATED"/>
    <property type="match status" value="1"/>
</dbReference>
<dbReference type="PROSITE" id="PS50084">
    <property type="entry name" value="KH_TYPE_1"/>
    <property type="match status" value="1"/>
</dbReference>
<evidence type="ECO:0000313" key="17">
    <source>
        <dbReference type="Proteomes" id="UP000285146"/>
    </source>
</evidence>
<dbReference type="InterPro" id="IPR047086">
    <property type="entry name" value="SF1-HH_sf"/>
</dbReference>
<evidence type="ECO:0000256" key="10">
    <source>
        <dbReference type="ARBA" id="ARBA00023242"/>
    </source>
</evidence>
<dbReference type="GO" id="GO:0045131">
    <property type="term" value="F:pre-mRNA branch point binding"/>
    <property type="evidence" value="ECO:0007669"/>
    <property type="project" value="UniProtKB-UniRule"/>
</dbReference>
<feature type="domain" description="CCHC-type" evidence="15">
    <location>
        <begin position="242"/>
        <end position="257"/>
    </location>
</feature>
<dbReference type="Pfam" id="PF00098">
    <property type="entry name" value="zf-CCHC"/>
    <property type="match status" value="1"/>
</dbReference>
<proteinExistence type="inferred from homology"/>
<evidence type="ECO:0000256" key="2">
    <source>
        <dbReference type="ARBA" id="ARBA00010382"/>
    </source>
</evidence>
<keyword evidence="9 13" id="KW-0508">mRNA splicing</keyword>
<dbReference type="PANTHER" id="PTHR11208:SF45">
    <property type="entry name" value="SPLICING FACTOR 1"/>
    <property type="match status" value="1"/>
</dbReference>
<dbReference type="OrthoDB" id="6777263at2759"/>
<evidence type="ECO:0000256" key="5">
    <source>
        <dbReference type="ARBA" id="ARBA00022723"/>
    </source>
</evidence>
<organism evidence="16 17">
    <name type="scientific">Cytospora leucostoma</name>
    <dbReference type="NCBI Taxonomy" id="1230097"/>
    <lineage>
        <taxon>Eukaryota</taxon>
        <taxon>Fungi</taxon>
        <taxon>Dikarya</taxon>
        <taxon>Ascomycota</taxon>
        <taxon>Pezizomycotina</taxon>
        <taxon>Sordariomycetes</taxon>
        <taxon>Sordariomycetidae</taxon>
        <taxon>Diaporthales</taxon>
        <taxon>Cytosporaceae</taxon>
        <taxon>Cytospora</taxon>
    </lineage>
</organism>
<dbReference type="InterPro" id="IPR036875">
    <property type="entry name" value="Znf_CCHC_sf"/>
</dbReference>
<dbReference type="InterPro" id="IPR045071">
    <property type="entry name" value="BBP-like"/>
</dbReference>
<reference evidence="16 17" key="1">
    <citation type="submission" date="2015-09" db="EMBL/GenBank/DDBJ databases">
        <title>Host preference determinants of Valsa canker pathogens revealed by comparative genomics.</title>
        <authorList>
            <person name="Yin Z."/>
            <person name="Huang L."/>
        </authorList>
    </citation>
    <scope>NUCLEOTIDE SEQUENCE [LARGE SCALE GENOMIC DNA]</scope>
    <source>
        <strain evidence="16 17">SXYLt</strain>
    </source>
</reference>
<dbReference type="InterPro" id="IPR036612">
    <property type="entry name" value="KH_dom_type_1_sf"/>
</dbReference>
<keyword evidence="13" id="KW-0747">Spliceosome</keyword>
<dbReference type="InterPro" id="IPR032570">
    <property type="entry name" value="SF1-HH"/>
</dbReference>
<accession>A0A423X7L9</accession>
<dbReference type="GO" id="GO:0000398">
    <property type="term" value="P:mRNA splicing, via spliceosome"/>
    <property type="evidence" value="ECO:0007669"/>
    <property type="project" value="UniProtKB-UniRule"/>
</dbReference>
<dbReference type="Proteomes" id="UP000285146">
    <property type="component" value="Unassembled WGS sequence"/>
</dbReference>
<evidence type="ECO:0000256" key="11">
    <source>
        <dbReference type="PROSITE-ProRule" id="PRU00047"/>
    </source>
</evidence>
<name>A0A423X7L9_9PEZI</name>
<comment type="caution">
    <text evidence="16">The sequence shown here is derived from an EMBL/GenBank/DDBJ whole genome shotgun (WGS) entry which is preliminary data.</text>
</comment>
<dbReference type="SMART" id="SM00322">
    <property type="entry name" value="KH"/>
    <property type="match status" value="1"/>
</dbReference>
<evidence type="ECO:0000256" key="12">
    <source>
        <dbReference type="PROSITE-ProRule" id="PRU00117"/>
    </source>
</evidence>
<dbReference type="SUPFAM" id="SSF57756">
    <property type="entry name" value="Retrovirus zinc finger-like domains"/>
    <property type="match status" value="1"/>
</dbReference>
<evidence type="ECO:0000256" key="9">
    <source>
        <dbReference type="ARBA" id="ARBA00023187"/>
    </source>
</evidence>
<evidence type="ECO:0000256" key="7">
    <source>
        <dbReference type="ARBA" id="ARBA00022833"/>
    </source>
</evidence>
<feature type="region of interest" description="Disordered" evidence="14">
    <location>
        <begin position="26"/>
        <end position="57"/>
    </location>
</feature>
<dbReference type="SMART" id="SM00343">
    <property type="entry name" value="ZnF_C2HC"/>
    <property type="match status" value="2"/>
</dbReference>
<evidence type="ECO:0000256" key="3">
    <source>
        <dbReference type="ARBA" id="ARBA00017984"/>
    </source>
</evidence>
<keyword evidence="6 11" id="KW-0863">Zinc-finger</keyword>
<dbReference type="Gene3D" id="6.10.140.1790">
    <property type="match status" value="1"/>
</dbReference>
<evidence type="ECO:0000256" key="14">
    <source>
        <dbReference type="SAM" id="MobiDB-lite"/>
    </source>
</evidence>
<dbReference type="GO" id="GO:0003729">
    <property type="term" value="F:mRNA binding"/>
    <property type="evidence" value="ECO:0007669"/>
    <property type="project" value="TreeGrafter"/>
</dbReference>
<dbReference type="CDD" id="cd02395">
    <property type="entry name" value="KH-I_BBP"/>
    <property type="match status" value="1"/>
</dbReference>
<dbReference type="Gene3D" id="4.10.60.10">
    <property type="entry name" value="Zinc finger, CCHC-type"/>
    <property type="match status" value="1"/>
</dbReference>
<dbReference type="InterPro" id="IPR055256">
    <property type="entry name" value="KH_1_KHDC4/BBP-like"/>
</dbReference>
<keyword evidence="10 13" id="KW-0539">Nucleus</keyword>
<evidence type="ECO:0000256" key="8">
    <source>
        <dbReference type="ARBA" id="ARBA00022884"/>
    </source>
</evidence>
<evidence type="ECO:0000256" key="4">
    <source>
        <dbReference type="ARBA" id="ARBA00022664"/>
    </source>
</evidence>
<keyword evidence="17" id="KW-1185">Reference proteome</keyword>